<dbReference type="Proteomes" id="UP000283993">
    <property type="component" value="Unassembled WGS sequence"/>
</dbReference>
<keyword evidence="2" id="KW-1185">Reference proteome</keyword>
<protein>
    <submittedName>
        <fullName evidence="1">Uncharacterized protein</fullName>
    </submittedName>
</protein>
<dbReference type="RefSeq" id="WP_123632010.1">
    <property type="nucleotide sequence ID" value="NZ_AYKH01000041.1"/>
</dbReference>
<accession>A0A423PGI3</accession>
<dbReference type="AlphaFoldDB" id="A0A423PGI3"/>
<proteinExistence type="predicted"/>
<dbReference type="EMBL" id="AYKH01000041">
    <property type="protein sequence ID" value="ROO24674.1"/>
    <property type="molecule type" value="Genomic_DNA"/>
</dbReference>
<reference evidence="1 2" key="1">
    <citation type="submission" date="2013-10" db="EMBL/GenBank/DDBJ databases">
        <title>Salinisphaera orenii MK-B5 Genome Sequencing.</title>
        <authorList>
            <person name="Lai Q."/>
            <person name="Li C."/>
            <person name="Shao Z."/>
        </authorList>
    </citation>
    <scope>NUCLEOTIDE SEQUENCE [LARGE SCALE GENOMIC DNA]</scope>
    <source>
        <strain evidence="1 2">MK-B5</strain>
    </source>
</reference>
<evidence type="ECO:0000313" key="2">
    <source>
        <dbReference type="Proteomes" id="UP000283993"/>
    </source>
</evidence>
<comment type="caution">
    <text evidence="1">The sequence shown here is derived from an EMBL/GenBank/DDBJ whole genome shotgun (WGS) entry which is preliminary data.</text>
</comment>
<name>A0A423PGI3_9GAMM</name>
<evidence type="ECO:0000313" key="1">
    <source>
        <dbReference type="EMBL" id="ROO24674.1"/>
    </source>
</evidence>
<sequence length="674" mass="73846">MGEPTPSQTPRFARLTEDFEATLERLETAPRFSKFNHQSQLLARARKLLSDPAGIAALYAHAGRFDAAGVFLGGDWYDPADLQPGLAGSTLRAGGANATLECLSELRLLAIAQGECRSASMDAAGARSFLEQVLAANLDLLFPVATEETREADPAIGERVRTLFEFILERIGAATILNALVIEVERVLLQRPIMIQRAEALLRAADRATAELPEDDAAATRARAWIHALKGPSRLSRAGSRDDYVAALAALDTNALAEEAQTFGDAMARTGLVSAQHADLLCHLVDRAPELVGPALALNAVGKVSLGAHQTLISELIQFAIRRETARSIYGLSKLLEQGMTFIRPVLPGLRRLMVLAINPEVAATLREASEWTDPPDANVLLLAGTLSVLGQPRGVDQGLNPTCQSARAISLWAQNDVGYLLELIAYAARENDLVLQFEGLNIRASELTFGLATELHTELDPVSLLLTPHLDRIYMEMSRHTIGRIGDGHRWVNPELHGWWVHRGFGELIDTATGTVTRCDDFIRDFHAAYHPLYNGGRDLVYAQPCGIATTNHQGALVGWHAISIQRVAFDPAGEWRVYFFNPNRDKEQNWGQGIVTSTHDHGELEGESSLPFEQFLARVYVFHYKTRETGDPARIPADAVARVRRRIADSWAADMPWNDEQPVDIDAAGDKA</sequence>
<gene>
    <name evidence="1" type="ORF">SAOR_14210</name>
</gene>
<organism evidence="1 2">
    <name type="scientific">Salinisphaera orenii MK-B5</name>
    <dbReference type="NCBI Taxonomy" id="856730"/>
    <lineage>
        <taxon>Bacteria</taxon>
        <taxon>Pseudomonadati</taxon>
        <taxon>Pseudomonadota</taxon>
        <taxon>Gammaproteobacteria</taxon>
        <taxon>Salinisphaerales</taxon>
        <taxon>Salinisphaeraceae</taxon>
        <taxon>Salinisphaera</taxon>
    </lineage>
</organism>